<dbReference type="EMBL" id="AP024086">
    <property type="protein sequence ID" value="BCL59833.1"/>
    <property type="molecule type" value="Genomic_DNA"/>
</dbReference>
<name>A0A8D5FEI2_9BACT</name>
<feature type="domain" description="Calcineurin-like phosphoesterase" evidence="1">
    <location>
        <begin position="40"/>
        <end position="222"/>
    </location>
</feature>
<accession>A0A8D5FEI2</accession>
<dbReference type="CDD" id="cd00838">
    <property type="entry name" value="MPP_superfamily"/>
    <property type="match status" value="1"/>
</dbReference>
<dbReference type="KEGG" id="dbk:DGMP_05260"/>
<sequence length="306" mass="35022">MVYLRRLLFIFPLLLSSCGLFTGPTYDNYRPDRERGRTLTVWMLSDIQPVTIPGRHVFERAINDTDRGVTEVNLAVIAGDLLQARSQAESFEWFLSTRKRSSIHNWYEIAGNHDVRSGPVFHQYIKKPGHYGVRVGNILFLLLSDESTASRTDISDSAFQWWRKAVRNNQQDIIITVTHAQLLHSGLFASFVPSRRIADSRRFEKVLREEKVAIWASGHSHLPQGMWGTISIERELGGTCFVNVSAIREDAFMDSQSRFFIFEDGSDVVWIRSRNHTKGRFDAGLDVPLKLDRPFAWNGKAPELVL</sequence>
<evidence type="ECO:0000313" key="3">
    <source>
        <dbReference type="Proteomes" id="UP000826725"/>
    </source>
</evidence>
<dbReference type="InterPro" id="IPR004843">
    <property type="entry name" value="Calcineurin-like_PHP"/>
</dbReference>
<organism evidence="2 3">
    <name type="scientific">Desulfomarina profundi</name>
    <dbReference type="NCBI Taxonomy" id="2772557"/>
    <lineage>
        <taxon>Bacteria</taxon>
        <taxon>Pseudomonadati</taxon>
        <taxon>Thermodesulfobacteriota</taxon>
        <taxon>Desulfobulbia</taxon>
        <taxon>Desulfobulbales</taxon>
        <taxon>Desulfobulbaceae</taxon>
        <taxon>Desulfomarina</taxon>
    </lineage>
</organism>
<dbReference type="GO" id="GO:0016787">
    <property type="term" value="F:hydrolase activity"/>
    <property type="evidence" value="ECO:0007669"/>
    <property type="project" value="InterPro"/>
</dbReference>
<keyword evidence="3" id="KW-1185">Reference proteome</keyword>
<reference evidence="2" key="1">
    <citation type="submission" date="2020-09" db="EMBL/GenBank/DDBJ databases">
        <title>Desulfogranum mesoprofundum gen. nov., sp. nov., a novel mesophilic, sulfate-reducing chemolithoautotroph isolated from a deep-sea hydrothermal vent chimney in the Suiyo Seamount.</title>
        <authorList>
            <person name="Hashimoto Y."/>
            <person name="Nakagawa S."/>
        </authorList>
    </citation>
    <scope>NUCLEOTIDE SEQUENCE</scope>
    <source>
        <strain evidence="2">KT2</strain>
    </source>
</reference>
<evidence type="ECO:0000313" key="2">
    <source>
        <dbReference type="EMBL" id="BCL59833.1"/>
    </source>
</evidence>
<proteinExistence type="predicted"/>
<dbReference type="Proteomes" id="UP000826725">
    <property type="component" value="Chromosome"/>
</dbReference>
<protein>
    <recommendedName>
        <fullName evidence="1">Calcineurin-like phosphoesterase domain-containing protein</fullName>
    </recommendedName>
</protein>
<evidence type="ECO:0000259" key="1">
    <source>
        <dbReference type="Pfam" id="PF00149"/>
    </source>
</evidence>
<dbReference type="RefSeq" id="WP_228856018.1">
    <property type="nucleotide sequence ID" value="NZ_AP024086.1"/>
</dbReference>
<dbReference type="Pfam" id="PF00149">
    <property type="entry name" value="Metallophos"/>
    <property type="match status" value="1"/>
</dbReference>
<dbReference type="AlphaFoldDB" id="A0A8D5FEI2"/>
<gene>
    <name evidence="2" type="ORF">DGMP_05260</name>
</gene>